<dbReference type="InterPro" id="IPR002833">
    <property type="entry name" value="PTH2"/>
</dbReference>
<feature type="region of interest" description="Disordered" evidence="5">
    <location>
        <begin position="57"/>
        <end position="117"/>
    </location>
</feature>
<evidence type="ECO:0000313" key="8">
    <source>
        <dbReference type="EMBL" id="KAH6588814.1"/>
    </source>
</evidence>
<dbReference type="InterPro" id="IPR023476">
    <property type="entry name" value="Pep_tRNA_hydro_II_dom_sf"/>
</dbReference>
<protein>
    <recommendedName>
        <fullName evidence="1">peptidyl-tRNA hydrolase</fullName>
        <ecNumber evidence="1">3.1.1.29</ecNumber>
    </recommendedName>
</protein>
<dbReference type="EC" id="3.1.1.29" evidence="1"/>
<evidence type="ECO:0000313" key="9">
    <source>
        <dbReference type="Proteomes" id="UP001648503"/>
    </source>
</evidence>
<dbReference type="PANTHER" id="PTHR12649:SF11">
    <property type="entry name" value="PEPTIDYL-TRNA HYDROLASE 2, MITOCHONDRIAL"/>
    <property type="match status" value="1"/>
</dbReference>
<dbReference type="NCBIfam" id="NF003314">
    <property type="entry name" value="PRK04322.1"/>
    <property type="match status" value="1"/>
</dbReference>
<comment type="catalytic activity">
    <reaction evidence="4">
        <text>an N-acyl-L-alpha-aminoacyl-tRNA + H2O = an N-acyl-L-amino acid + a tRNA + H(+)</text>
        <dbReference type="Rhea" id="RHEA:54448"/>
        <dbReference type="Rhea" id="RHEA-COMP:10123"/>
        <dbReference type="Rhea" id="RHEA-COMP:13883"/>
        <dbReference type="ChEBI" id="CHEBI:15377"/>
        <dbReference type="ChEBI" id="CHEBI:15378"/>
        <dbReference type="ChEBI" id="CHEBI:59874"/>
        <dbReference type="ChEBI" id="CHEBI:78442"/>
        <dbReference type="ChEBI" id="CHEBI:138191"/>
        <dbReference type="EC" id="3.1.1.29"/>
    </reaction>
</comment>
<name>A0ABQ8EYE1_9FUNG</name>
<proteinExistence type="inferred from homology"/>
<feature type="transmembrane region" description="Helical" evidence="6">
    <location>
        <begin position="21"/>
        <end position="43"/>
    </location>
</feature>
<evidence type="ECO:0000256" key="3">
    <source>
        <dbReference type="ARBA" id="ARBA00038050"/>
    </source>
</evidence>
<dbReference type="Pfam" id="PF01981">
    <property type="entry name" value="PTH2"/>
    <property type="match status" value="1"/>
</dbReference>
<keyword evidence="2" id="KW-0378">Hydrolase</keyword>
<keyword evidence="6" id="KW-1133">Transmembrane helix</keyword>
<evidence type="ECO:0000256" key="5">
    <source>
        <dbReference type="SAM" id="MobiDB-lite"/>
    </source>
</evidence>
<reference evidence="8 9" key="1">
    <citation type="submission" date="2021-02" db="EMBL/GenBank/DDBJ databases">
        <title>Variation within the Batrachochytrium salamandrivorans European outbreak.</title>
        <authorList>
            <person name="Kelly M."/>
            <person name="Pasmans F."/>
            <person name="Shea T.P."/>
            <person name="Munoz J.F."/>
            <person name="Carranza S."/>
            <person name="Cuomo C.A."/>
            <person name="Martel A."/>
        </authorList>
    </citation>
    <scope>NUCLEOTIDE SEQUENCE [LARGE SCALE GENOMIC DNA]</scope>
    <source>
        <strain evidence="8 9">AMFP18/2</strain>
    </source>
</reference>
<evidence type="ECO:0000256" key="6">
    <source>
        <dbReference type="SAM" id="Phobius"/>
    </source>
</evidence>
<evidence type="ECO:0000256" key="7">
    <source>
        <dbReference type="SAM" id="SignalP"/>
    </source>
</evidence>
<dbReference type="NCBIfam" id="TIGR00283">
    <property type="entry name" value="arch_pth2"/>
    <property type="match status" value="1"/>
</dbReference>
<sequence length="239" mass="26013">MSSAIWILWASLVETTEPQQLFLYGAVCGVVLTALVMLPLMLLTKLTEPQRVLARAAAGRHQPIATESHERHRKGDPSTTDSRNQDEDSHDDSNGDIDSTTSETDSDSDSDSDSDDNESLYCKMVLLVRTDLEMTKGKAAAQCCHAALAVYQSAQEKSTKTREWIKAWKKYGQAKITLKCPDEATMLAIQAEARILGLPAKSICDAGKTQIKAGSRTVLAIGPAPADLIDKVSGKCRLY</sequence>
<feature type="compositionally biased region" description="Acidic residues" evidence="5">
    <location>
        <begin position="104"/>
        <end position="117"/>
    </location>
</feature>
<comment type="similarity">
    <text evidence="3">Belongs to the PTH2 family.</text>
</comment>
<dbReference type="CDD" id="cd02430">
    <property type="entry name" value="PTH2"/>
    <property type="match status" value="1"/>
</dbReference>
<organism evidence="8 9">
    <name type="scientific">Batrachochytrium salamandrivorans</name>
    <dbReference type="NCBI Taxonomy" id="1357716"/>
    <lineage>
        <taxon>Eukaryota</taxon>
        <taxon>Fungi</taxon>
        <taxon>Fungi incertae sedis</taxon>
        <taxon>Chytridiomycota</taxon>
        <taxon>Chytridiomycota incertae sedis</taxon>
        <taxon>Chytridiomycetes</taxon>
        <taxon>Rhizophydiales</taxon>
        <taxon>Rhizophydiales incertae sedis</taxon>
        <taxon>Batrachochytrium</taxon>
    </lineage>
</organism>
<evidence type="ECO:0000256" key="2">
    <source>
        <dbReference type="ARBA" id="ARBA00022801"/>
    </source>
</evidence>
<comment type="caution">
    <text evidence="8">The sequence shown here is derived from an EMBL/GenBank/DDBJ whole genome shotgun (WGS) entry which is preliminary data.</text>
</comment>
<evidence type="ECO:0000256" key="4">
    <source>
        <dbReference type="ARBA" id="ARBA00048707"/>
    </source>
</evidence>
<dbReference type="EMBL" id="JAFCIX010000491">
    <property type="protein sequence ID" value="KAH6588814.1"/>
    <property type="molecule type" value="Genomic_DNA"/>
</dbReference>
<dbReference type="PANTHER" id="PTHR12649">
    <property type="entry name" value="PEPTIDYL-TRNA HYDROLASE 2"/>
    <property type="match status" value="1"/>
</dbReference>
<evidence type="ECO:0000256" key="1">
    <source>
        <dbReference type="ARBA" id="ARBA00013260"/>
    </source>
</evidence>
<keyword evidence="9" id="KW-1185">Reference proteome</keyword>
<gene>
    <name evidence="8" type="ORF">BASA50_010457</name>
</gene>
<keyword evidence="7" id="KW-0732">Signal</keyword>
<feature type="compositionally biased region" description="Basic and acidic residues" evidence="5">
    <location>
        <begin position="67"/>
        <end position="76"/>
    </location>
</feature>
<feature type="chain" id="PRO_5046418598" description="peptidyl-tRNA hydrolase" evidence="7">
    <location>
        <begin position="19"/>
        <end position="239"/>
    </location>
</feature>
<feature type="compositionally biased region" description="Basic and acidic residues" evidence="5">
    <location>
        <begin position="83"/>
        <end position="93"/>
    </location>
</feature>
<dbReference type="Proteomes" id="UP001648503">
    <property type="component" value="Unassembled WGS sequence"/>
</dbReference>
<keyword evidence="6" id="KW-0472">Membrane</keyword>
<dbReference type="Gene3D" id="3.40.1490.10">
    <property type="entry name" value="Bit1"/>
    <property type="match status" value="1"/>
</dbReference>
<keyword evidence="6" id="KW-0812">Transmembrane</keyword>
<dbReference type="SUPFAM" id="SSF102462">
    <property type="entry name" value="Peptidyl-tRNA hydrolase II"/>
    <property type="match status" value="1"/>
</dbReference>
<feature type="signal peptide" evidence="7">
    <location>
        <begin position="1"/>
        <end position="18"/>
    </location>
</feature>
<accession>A0ABQ8EYE1</accession>